<evidence type="ECO:0000256" key="4">
    <source>
        <dbReference type="ARBA" id="ARBA00022741"/>
    </source>
</evidence>
<evidence type="ECO:0000313" key="13">
    <source>
        <dbReference type="Proteomes" id="UP000187735"/>
    </source>
</evidence>
<dbReference type="SUPFAM" id="SSF55785">
    <property type="entry name" value="PYP-like sensor domain (PAS domain)"/>
    <property type="match status" value="1"/>
</dbReference>
<proteinExistence type="predicted"/>
<dbReference type="InterPro" id="IPR004358">
    <property type="entry name" value="Sig_transdc_His_kin-like_C"/>
</dbReference>
<dbReference type="SUPFAM" id="SSF55874">
    <property type="entry name" value="ATPase domain of HSP90 chaperone/DNA topoisomerase II/histidine kinase"/>
    <property type="match status" value="1"/>
</dbReference>
<dbReference type="EC" id="2.7.13.3" evidence="2"/>
<keyword evidence="8" id="KW-1133">Transmembrane helix</keyword>
<dbReference type="CDD" id="cd00130">
    <property type="entry name" value="PAS"/>
    <property type="match status" value="1"/>
</dbReference>
<comment type="catalytic activity">
    <reaction evidence="1">
        <text>ATP + protein L-histidine = ADP + protein N-phospho-L-histidine.</text>
        <dbReference type="EC" id="2.7.13.3"/>
    </reaction>
</comment>
<evidence type="ECO:0000256" key="1">
    <source>
        <dbReference type="ARBA" id="ARBA00000085"/>
    </source>
</evidence>
<dbReference type="InterPro" id="IPR000700">
    <property type="entry name" value="PAS-assoc_C"/>
</dbReference>
<dbReference type="SMART" id="SM00091">
    <property type="entry name" value="PAS"/>
    <property type="match status" value="1"/>
</dbReference>
<keyword evidence="6" id="KW-0067">ATP-binding</keyword>
<evidence type="ECO:0000256" key="6">
    <source>
        <dbReference type="ARBA" id="ARBA00022840"/>
    </source>
</evidence>
<keyword evidence="3 12" id="KW-0808">Transferase</keyword>
<dbReference type="Gene3D" id="3.30.450.20">
    <property type="entry name" value="PAS domain"/>
    <property type="match status" value="1"/>
</dbReference>
<evidence type="ECO:0000256" key="3">
    <source>
        <dbReference type="ARBA" id="ARBA00022679"/>
    </source>
</evidence>
<dbReference type="NCBIfam" id="TIGR00229">
    <property type="entry name" value="sensory_box"/>
    <property type="match status" value="1"/>
</dbReference>
<dbReference type="OrthoDB" id="9762141at2"/>
<evidence type="ECO:0000259" key="9">
    <source>
        <dbReference type="PROSITE" id="PS50109"/>
    </source>
</evidence>
<dbReference type="AlphaFoldDB" id="A0A1P8WN58"/>
<dbReference type="SMART" id="SM00387">
    <property type="entry name" value="HATPase_c"/>
    <property type="match status" value="1"/>
</dbReference>
<evidence type="ECO:0000313" key="12">
    <source>
        <dbReference type="EMBL" id="APZ95481.1"/>
    </source>
</evidence>
<dbReference type="InterPro" id="IPR005467">
    <property type="entry name" value="His_kinase_dom"/>
</dbReference>
<keyword evidence="13" id="KW-1185">Reference proteome</keyword>
<dbReference type="SMART" id="SM00086">
    <property type="entry name" value="PAC"/>
    <property type="match status" value="1"/>
</dbReference>
<evidence type="ECO:0000256" key="5">
    <source>
        <dbReference type="ARBA" id="ARBA00022777"/>
    </source>
</evidence>
<organism evidence="12 13">
    <name type="scientific">Fuerstiella marisgermanici</name>
    <dbReference type="NCBI Taxonomy" id="1891926"/>
    <lineage>
        <taxon>Bacteria</taxon>
        <taxon>Pseudomonadati</taxon>
        <taxon>Planctomycetota</taxon>
        <taxon>Planctomycetia</taxon>
        <taxon>Planctomycetales</taxon>
        <taxon>Planctomycetaceae</taxon>
        <taxon>Fuerstiella</taxon>
    </lineage>
</organism>
<dbReference type="GO" id="GO:0000160">
    <property type="term" value="P:phosphorelay signal transduction system"/>
    <property type="evidence" value="ECO:0007669"/>
    <property type="project" value="UniProtKB-KW"/>
</dbReference>
<evidence type="ECO:0000256" key="2">
    <source>
        <dbReference type="ARBA" id="ARBA00012438"/>
    </source>
</evidence>
<dbReference type="PROSITE" id="PS50112">
    <property type="entry name" value="PAS"/>
    <property type="match status" value="1"/>
</dbReference>
<dbReference type="Proteomes" id="UP000187735">
    <property type="component" value="Chromosome"/>
</dbReference>
<accession>A0A1P8WN58</accession>
<feature type="transmembrane region" description="Helical" evidence="8">
    <location>
        <begin position="67"/>
        <end position="89"/>
    </location>
</feature>
<keyword evidence="4" id="KW-0547">Nucleotide-binding</keyword>
<gene>
    <name evidence="12" type="primary">fixL_6</name>
    <name evidence="12" type="ORF">Fuma_05139</name>
</gene>
<evidence type="ECO:0000256" key="8">
    <source>
        <dbReference type="SAM" id="Phobius"/>
    </source>
</evidence>
<dbReference type="InterPro" id="IPR035965">
    <property type="entry name" value="PAS-like_dom_sf"/>
</dbReference>
<dbReference type="PANTHER" id="PTHR43065">
    <property type="entry name" value="SENSOR HISTIDINE KINASE"/>
    <property type="match status" value="1"/>
</dbReference>
<dbReference type="GO" id="GO:0004673">
    <property type="term" value="F:protein histidine kinase activity"/>
    <property type="evidence" value="ECO:0007669"/>
    <property type="project" value="UniProtKB-EC"/>
</dbReference>
<dbReference type="STRING" id="1891926.Fuma_05139"/>
<feature type="domain" description="PAC" evidence="11">
    <location>
        <begin position="307"/>
        <end position="359"/>
    </location>
</feature>
<keyword evidence="7" id="KW-0902">Two-component regulatory system</keyword>
<keyword evidence="8" id="KW-0472">Membrane</keyword>
<name>A0A1P8WN58_9PLAN</name>
<dbReference type="EMBL" id="CP017641">
    <property type="protein sequence ID" value="APZ95481.1"/>
    <property type="molecule type" value="Genomic_DNA"/>
</dbReference>
<dbReference type="InterPro" id="IPR036890">
    <property type="entry name" value="HATPase_C_sf"/>
</dbReference>
<dbReference type="Pfam" id="PF02518">
    <property type="entry name" value="HATPase_c"/>
    <property type="match status" value="1"/>
</dbReference>
<sequence length="644" mass="71364">MSSNPVCLNPENIQRRNDLREQLNREHCTRVDRLFVALMVVQFVCGIVAACLISPKTWIGQTSHVHIHIWAAFLLGGLISGGPIVAVWLNPGSQQSRLMMAVSQGLWSALLIHLSGGRLETHFHVFGSLAFVAFYRDWKVLVATTVVITMDHALRGIWWPLSVYGLTTASPYRWLEHAAWVIFEDIFLMFNIMKSQQDVSSVCDRQAELESLNSDIEETVRRRTIELETARADAERLALVAKYTDNSVIILNSLGRVEWVNDGFTRITGYRDTEVIGHSPIEVLRGPSTREETVTAMLDGVKNQRPFDVEVHKRRKDGREISIQIEMRPIFDKDEQFVGMIQIGRDVTAAREAERERARLNEELRAAARVAGRAEIATGVLHNVGNALNSINVAAGVLRESLSGSSVVHLEKASHVIEEHADDLGKFLTVDPQGKHFPTLLGELSNQLLAERTDGMKEVQTLMESIENIKDIVASHETFAGQKECREPIDLVKLTDTALAMQDEAFKRHQIHVVTRFQHVPPVRAIRQRVLDVLTILLTNAKEAMSKSSLDNKQLTVSIETQDDSVSIAVIDQGVGISNEELGMVFKPGFTNKSGGHGFGLHSSAITAADFGGSLSAQSDGPGCGATFVLRLPTISESVPERTE</sequence>
<feature type="domain" description="Histidine kinase" evidence="9">
    <location>
        <begin position="379"/>
        <end position="636"/>
    </location>
</feature>
<dbReference type="KEGG" id="fmr:Fuma_05139"/>
<dbReference type="InterPro" id="IPR000014">
    <property type="entry name" value="PAS"/>
</dbReference>
<dbReference type="PROSITE" id="PS50113">
    <property type="entry name" value="PAC"/>
    <property type="match status" value="1"/>
</dbReference>
<evidence type="ECO:0000259" key="11">
    <source>
        <dbReference type="PROSITE" id="PS50113"/>
    </source>
</evidence>
<dbReference type="RefSeq" id="WP_077026636.1">
    <property type="nucleotide sequence ID" value="NZ_CP017641.1"/>
</dbReference>
<evidence type="ECO:0000259" key="10">
    <source>
        <dbReference type="PROSITE" id="PS50112"/>
    </source>
</evidence>
<feature type="domain" description="PAS" evidence="10">
    <location>
        <begin position="233"/>
        <end position="304"/>
    </location>
</feature>
<keyword evidence="8" id="KW-0812">Transmembrane</keyword>
<evidence type="ECO:0000256" key="7">
    <source>
        <dbReference type="ARBA" id="ARBA00023012"/>
    </source>
</evidence>
<dbReference type="Pfam" id="PF13426">
    <property type="entry name" value="PAS_9"/>
    <property type="match status" value="1"/>
</dbReference>
<dbReference type="InterPro" id="IPR001610">
    <property type="entry name" value="PAC"/>
</dbReference>
<reference evidence="12 13" key="1">
    <citation type="journal article" date="2016" name="Front. Microbiol.">
        <title>Fuerstia marisgermanicae gen. nov., sp. nov., an Unusual Member of the Phylum Planctomycetes from the German Wadden Sea.</title>
        <authorList>
            <person name="Kohn T."/>
            <person name="Heuer A."/>
            <person name="Jogler M."/>
            <person name="Vollmers J."/>
            <person name="Boedeker C."/>
            <person name="Bunk B."/>
            <person name="Rast P."/>
            <person name="Borchert D."/>
            <person name="Glockner I."/>
            <person name="Freese H.M."/>
            <person name="Klenk H.P."/>
            <person name="Overmann J."/>
            <person name="Kaster A.K."/>
            <person name="Rohde M."/>
            <person name="Wiegand S."/>
            <person name="Jogler C."/>
        </authorList>
    </citation>
    <scope>NUCLEOTIDE SEQUENCE [LARGE SCALE GENOMIC DNA]</scope>
    <source>
        <strain evidence="12 13">NH11</strain>
    </source>
</reference>
<keyword evidence="5" id="KW-0418">Kinase</keyword>
<dbReference type="Gene3D" id="3.30.565.10">
    <property type="entry name" value="Histidine kinase-like ATPase, C-terminal domain"/>
    <property type="match status" value="1"/>
</dbReference>
<dbReference type="PROSITE" id="PS50109">
    <property type="entry name" value="HIS_KIN"/>
    <property type="match status" value="1"/>
</dbReference>
<dbReference type="PANTHER" id="PTHR43065:SF46">
    <property type="entry name" value="C4-DICARBOXYLATE TRANSPORT SENSOR PROTEIN DCTB"/>
    <property type="match status" value="1"/>
</dbReference>
<dbReference type="PRINTS" id="PR00344">
    <property type="entry name" value="BCTRLSENSOR"/>
</dbReference>
<protein>
    <recommendedName>
        <fullName evidence="2">histidine kinase</fullName>
        <ecNumber evidence="2">2.7.13.3</ecNumber>
    </recommendedName>
</protein>
<dbReference type="InterPro" id="IPR003594">
    <property type="entry name" value="HATPase_dom"/>
</dbReference>
<feature type="transmembrane region" description="Helical" evidence="8">
    <location>
        <begin position="34"/>
        <end position="55"/>
    </location>
</feature>
<dbReference type="GO" id="GO:0005524">
    <property type="term" value="F:ATP binding"/>
    <property type="evidence" value="ECO:0007669"/>
    <property type="project" value="UniProtKB-KW"/>
</dbReference>